<dbReference type="Pfam" id="PF13519">
    <property type="entry name" value="VWA_2"/>
    <property type="match status" value="1"/>
</dbReference>
<dbReference type="EMBL" id="AP027143">
    <property type="protein sequence ID" value="BDV36274.1"/>
    <property type="molecule type" value="Genomic_DNA"/>
</dbReference>
<gene>
    <name evidence="2" type="ORF">SS37A_38040</name>
</gene>
<dbReference type="InterPro" id="IPR002035">
    <property type="entry name" value="VWF_A"/>
</dbReference>
<accession>A0ABM8EE38</accession>
<protein>
    <recommendedName>
        <fullName evidence="1">VWFA domain-containing protein</fullName>
    </recommendedName>
</protein>
<feature type="domain" description="VWFA" evidence="1">
    <location>
        <begin position="84"/>
        <end position="222"/>
    </location>
</feature>
<dbReference type="RefSeq" id="WP_281932243.1">
    <property type="nucleotide sequence ID" value="NZ_AP027143.1"/>
</dbReference>
<reference evidence="2 3" key="1">
    <citation type="journal article" date="2023" name="Int. J. Syst. Evol. Microbiol.">
        <title>Methylocystis iwaonis sp. nov., a type II methane-oxidizing bacterium from surface soil of a rice paddy field in Japan, and emended description of the genus Methylocystis (ex Whittenbury et al. 1970) Bowman et al. 1993.</title>
        <authorList>
            <person name="Kaise H."/>
            <person name="Sawadogo J.B."/>
            <person name="Alam M.S."/>
            <person name="Ueno C."/>
            <person name="Dianou D."/>
            <person name="Shinjo R."/>
            <person name="Asakawa S."/>
        </authorList>
    </citation>
    <scope>NUCLEOTIDE SEQUENCE [LARGE SCALE GENOMIC DNA]</scope>
    <source>
        <strain evidence="2 3">SS37A-Re</strain>
    </source>
</reference>
<geneLocation type="plasmid" evidence="2 3">
    <name>pSS37A-Re-1</name>
</geneLocation>
<keyword evidence="2" id="KW-0614">Plasmid</keyword>
<name>A0ABM8EE38_9HYPH</name>
<evidence type="ECO:0000313" key="2">
    <source>
        <dbReference type="EMBL" id="BDV36274.1"/>
    </source>
</evidence>
<dbReference type="InterPro" id="IPR036465">
    <property type="entry name" value="vWFA_dom_sf"/>
</dbReference>
<dbReference type="SUPFAM" id="SSF53300">
    <property type="entry name" value="vWA-like"/>
    <property type="match status" value="1"/>
</dbReference>
<proteinExistence type="predicted"/>
<dbReference type="Proteomes" id="UP001317629">
    <property type="component" value="Plasmid pSS37A-Re-1"/>
</dbReference>
<organism evidence="2 3">
    <name type="scientific">Methylocystis iwaonis</name>
    <dbReference type="NCBI Taxonomy" id="2885079"/>
    <lineage>
        <taxon>Bacteria</taxon>
        <taxon>Pseudomonadati</taxon>
        <taxon>Pseudomonadota</taxon>
        <taxon>Alphaproteobacteria</taxon>
        <taxon>Hyphomicrobiales</taxon>
        <taxon>Methylocystaceae</taxon>
        <taxon>Methylocystis</taxon>
    </lineage>
</organism>
<dbReference type="PROSITE" id="PS50234">
    <property type="entry name" value="VWFA"/>
    <property type="match status" value="1"/>
</dbReference>
<keyword evidence="3" id="KW-1185">Reference proteome</keyword>
<dbReference type="CDD" id="cd00198">
    <property type="entry name" value="vWFA"/>
    <property type="match status" value="1"/>
</dbReference>
<evidence type="ECO:0000259" key="1">
    <source>
        <dbReference type="PROSITE" id="PS50234"/>
    </source>
</evidence>
<sequence length="332" mass="35703">MTLISFDLPGLLLLAPAALAPLWKSALRDSAIPSLDCAPEDRLSGVVDGGLKLLGVVALLASLAGAACPFLPGEEVERVAEGAQIVMLIDRSGSMNETFAGRNPSGDEESKAAAAKRILKAFVESRRRDLVGVAAFSTSPMLVTPLSDHPDATKAAIDAMDRPGLDYTNIARGLAMALSMFRASDADHSRAVLLISDGAGVIDPKIQDDLRADFKKAHVNLYWLFLRTEGSQGIYDAHDNDESPQAAPERHLDLYFKLLGVPYRAFEAEGPKATEEALRQIDQLERRPMPYFEKLPRRDLSGTFFAAALGAVCLLLVAKLAEVQLASPRGVP</sequence>
<evidence type="ECO:0000313" key="3">
    <source>
        <dbReference type="Proteomes" id="UP001317629"/>
    </source>
</evidence>
<dbReference type="Gene3D" id="3.40.50.410">
    <property type="entry name" value="von Willebrand factor, type A domain"/>
    <property type="match status" value="1"/>
</dbReference>
<dbReference type="SMART" id="SM00327">
    <property type="entry name" value="VWA"/>
    <property type="match status" value="1"/>
</dbReference>